<gene>
    <name evidence="1" type="ORF">CK203_019171</name>
</gene>
<proteinExistence type="predicted"/>
<reference evidence="1 2" key="1">
    <citation type="journal article" date="2018" name="PLoS Genet.">
        <title>Population sequencing reveals clonal diversity and ancestral inbreeding in the grapevine cultivar Chardonnay.</title>
        <authorList>
            <person name="Roach M.J."/>
            <person name="Johnson D.L."/>
            <person name="Bohlmann J."/>
            <person name="van Vuuren H.J."/>
            <person name="Jones S.J."/>
            <person name="Pretorius I.S."/>
            <person name="Schmidt S.A."/>
            <person name="Borneman A.R."/>
        </authorList>
    </citation>
    <scope>NUCLEOTIDE SEQUENCE [LARGE SCALE GENOMIC DNA]</scope>
    <source>
        <strain evidence="2">cv. Chardonnay</strain>
        <tissue evidence="1">Leaf</tissue>
    </source>
</reference>
<sequence>MEIKFRFCPTIWASVKELAGALQCASGRASVRVEARFGTRRGALQVRVEARFRYASRRASGTRRGALQVRVEARFRYASRRAAGTRRAQKAYESDFKTWKRRASGALFRPGGWTRKF</sequence>
<evidence type="ECO:0000313" key="1">
    <source>
        <dbReference type="EMBL" id="RVX04998.1"/>
    </source>
</evidence>
<name>A0A438J7Q9_VITVI</name>
<dbReference type="Proteomes" id="UP000288805">
    <property type="component" value="Unassembled WGS sequence"/>
</dbReference>
<dbReference type="AlphaFoldDB" id="A0A438J7Q9"/>
<protein>
    <submittedName>
        <fullName evidence="1">Uncharacterized protein</fullName>
    </submittedName>
</protein>
<comment type="caution">
    <text evidence="1">The sequence shown here is derived from an EMBL/GenBank/DDBJ whole genome shotgun (WGS) entry which is preliminary data.</text>
</comment>
<accession>A0A438J7Q9</accession>
<evidence type="ECO:0000313" key="2">
    <source>
        <dbReference type="Proteomes" id="UP000288805"/>
    </source>
</evidence>
<dbReference type="EMBL" id="QGNW01000058">
    <property type="protein sequence ID" value="RVX04998.1"/>
    <property type="molecule type" value="Genomic_DNA"/>
</dbReference>
<organism evidence="1 2">
    <name type="scientific">Vitis vinifera</name>
    <name type="common">Grape</name>
    <dbReference type="NCBI Taxonomy" id="29760"/>
    <lineage>
        <taxon>Eukaryota</taxon>
        <taxon>Viridiplantae</taxon>
        <taxon>Streptophyta</taxon>
        <taxon>Embryophyta</taxon>
        <taxon>Tracheophyta</taxon>
        <taxon>Spermatophyta</taxon>
        <taxon>Magnoliopsida</taxon>
        <taxon>eudicotyledons</taxon>
        <taxon>Gunneridae</taxon>
        <taxon>Pentapetalae</taxon>
        <taxon>rosids</taxon>
        <taxon>Vitales</taxon>
        <taxon>Vitaceae</taxon>
        <taxon>Viteae</taxon>
        <taxon>Vitis</taxon>
    </lineage>
</organism>